<dbReference type="EMBL" id="HBGZ01013013">
    <property type="protein sequence ID" value="CAD9597919.1"/>
    <property type="molecule type" value="Transcribed_RNA"/>
</dbReference>
<feature type="domain" description="J" evidence="5">
    <location>
        <begin position="1119"/>
        <end position="1190"/>
    </location>
</feature>
<feature type="compositionally biased region" description="Basic and acidic residues" evidence="4">
    <location>
        <begin position="1"/>
        <end position="10"/>
    </location>
</feature>
<feature type="region of interest" description="Disordered" evidence="4">
    <location>
        <begin position="646"/>
        <end position="793"/>
    </location>
</feature>
<evidence type="ECO:0000256" key="4">
    <source>
        <dbReference type="SAM" id="MobiDB-lite"/>
    </source>
</evidence>
<feature type="compositionally biased region" description="Basic and acidic residues" evidence="4">
    <location>
        <begin position="745"/>
        <end position="763"/>
    </location>
</feature>
<feature type="compositionally biased region" description="Low complexity" evidence="4">
    <location>
        <begin position="100"/>
        <end position="116"/>
    </location>
</feature>
<dbReference type="Gene3D" id="4.10.1000.30">
    <property type="match status" value="1"/>
</dbReference>
<dbReference type="CDD" id="cd06257">
    <property type="entry name" value="DnaJ"/>
    <property type="match status" value="1"/>
</dbReference>
<keyword evidence="3" id="KW-0256">Endoplasmic reticulum</keyword>
<feature type="compositionally biased region" description="Basic and acidic residues" evidence="4">
    <location>
        <begin position="678"/>
        <end position="688"/>
    </location>
</feature>
<feature type="region of interest" description="Disordered" evidence="4">
    <location>
        <begin position="217"/>
        <end position="283"/>
    </location>
</feature>
<dbReference type="PROSITE" id="PS50076">
    <property type="entry name" value="DNAJ_2"/>
    <property type="match status" value="1"/>
</dbReference>
<evidence type="ECO:0000256" key="3">
    <source>
        <dbReference type="ARBA" id="ARBA00022824"/>
    </source>
</evidence>
<dbReference type="Gene3D" id="4.10.1000.40">
    <property type="match status" value="1"/>
</dbReference>
<dbReference type="SUPFAM" id="SSF46565">
    <property type="entry name" value="Chaperone J-domain"/>
    <property type="match status" value="1"/>
</dbReference>
<feature type="compositionally biased region" description="Basic residues" evidence="4">
    <location>
        <begin position="778"/>
        <end position="787"/>
    </location>
</feature>
<feature type="compositionally biased region" description="Basic and acidic residues" evidence="4">
    <location>
        <begin position="992"/>
        <end position="1010"/>
    </location>
</feature>
<feature type="compositionally biased region" description="Basic and acidic residues" evidence="4">
    <location>
        <begin position="1017"/>
        <end position="1028"/>
    </location>
</feature>
<feature type="compositionally biased region" description="Low complexity" evidence="4">
    <location>
        <begin position="262"/>
        <end position="275"/>
    </location>
</feature>
<feature type="compositionally biased region" description="Low complexity" evidence="4">
    <location>
        <begin position="654"/>
        <end position="672"/>
    </location>
</feature>
<evidence type="ECO:0000313" key="6">
    <source>
        <dbReference type="EMBL" id="CAD9597919.1"/>
    </source>
</evidence>
<dbReference type="SMART" id="SM00271">
    <property type="entry name" value="DnaJ"/>
    <property type="match status" value="1"/>
</dbReference>
<dbReference type="InterPro" id="IPR001623">
    <property type="entry name" value="DnaJ_domain"/>
</dbReference>
<sequence length="1190" mass="131088">MVQSTMEEKGKPKRRNNKHTNCRYGAECRNIGKGCKFVHPPQTSKNTPSAETVDATTASATNNKQNQKKTKEKRDKSKIPCRYGMDCLHSKCPYFHHPSAGAAAGSSPSSGEGSSPKQCTVVPPPAPTAAATNNGESATSPPPTTPSRKATNKKKCRWGAGCRNKKCAFTHPAPRTSSSSATTTTTAASSEGGGGVEAMTKSPVVVKSPAGRNSLGEVYSVNTPPSGFQSTDTTTSSQHRQKQQIIFPSLSLSPEKKVLQPTTTTSRTNTTGNTTKISPPLANPPGFGGHSPLFAKGMVGSNHSTPLSNGLANNGGSGGMNKNNMYSSYLSNATASATTPTEKGGQQQQRTPLYSKEVLPAFTSLPGNQPTVNGATMNGGAFHAVNPPTMNGGGGGGFHNSQFLQSGNGGMAPRTTTSATMQMQQRLDGDDPQNLPIDADWLHEVLGIDGLDINEPAVVAAAASQQMHHNMHHNNHHHHQVNVKPRGVANGGMGADNMWEKSLETMPRQQPPTPAVANVPPTTNVFHRKVEVSQEPIDPYDDSEDELPGVILISEDEIGQSRRAALELRLESQQSAHQNADFFFSLLEKCRTNQKKVQSALEESMDPTNGGAKDLDEGNVMALLELNELLIGAIGVAESSEVHKSFVRSDAKAPKVTAPKSTAPKAAAKPVKVSPPEPKSEPPPKVVEKPPPPKVEAVAKGNDKQAKPKKAKKEVQFSAADTASKKAPEKKAPENKTSIPDESEPEPKIDPAEAARQEKEKIARLMQEARQQAAANKEKKKSKKSKKFDKWVKEQEQAKESRAKLWEKKISKENDYIGLIQKLIVAEFLRQSKEKAMGLTSDRVLSDSQAADIIDDECRKAYHTIFRELKVRILVAGSDNKDLNGRNGTIRFWDKEKKKFCVGLDTKKTADSDVLFLEPEVLDVTVSTRSNKSDKSKPASSYDFKVSDLMTYGGVSLGLNFTLKKSHINALGSAENTKIGLEVFCRQRDEEDRQKKLEEEREKADEEEARKRRAANKAKEAAAWEKKREQMRRDKEEYERMQREWRMNDEDDEEECKCPRCRFGDKFSNRGGAFFFNIGGLPFRVRFDDYESDEESFFDEFDDRWEEQMLEEKREENRKMAKVLGVEPNSDERTLKVAYRKLALKFHPDKWRSDSDHGMSRKDAENKFKTIQSAYDHLMSNFDNSDEDYA</sequence>
<comment type="subcellular location">
    <subcellularLocation>
        <location evidence="1">Endoplasmic reticulum</location>
    </subcellularLocation>
</comment>
<protein>
    <recommendedName>
        <fullName evidence="5">J domain-containing protein</fullName>
    </recommendedName>
</protein>
<feature type="region of interest" description="Disordered" evidence="4">
    <location>
        <begin position="992"/>
        <end position="1028"/>
    </location>
</feature>
<feature type="compositionally biased region" description="Low complexity" evidence="4">
    <location>
        <begin position="176"/>
        <end position="190"/>
    </location>
</feature>
<dbReference type="AlphaFoldDB" id="A0A7S2PG97"/>
<name>A0A7S2PG97_9STRA</name>
<dbReference type="InterPro" id="IPR051727">
    <property type="entry name" value="DnaJ_C3_Co-chaperones"/>
</dbReference>
<feature type="compositionally biased region" description="Basic residues" evidence="4">
    <location>
        <begin position="11"/>
        <end position="21"/>
    </location>
</feature>
<feature type="region of interest" description="Disordered" evidence="4">
    <location>
        <begin position="35"/>
        <end position="77"/>
    </location>
</feature>
<dbReference type="GO" id="GO:0051087">
    <property type="term" value="F:protein-folding chaperone binding"/>
    <property type="evidence" value="ECO:0007669"/>
    <property type="project" value="TreeGrafter"/>
</dbReference>
<dbReference type="GO" id="GO:0005783">
    <property type="term" value="C:endoplasmic reticulum"/>
    <property type="evidence" value="ECO:0007669"/>
    <property type="project" value="UniProtKB-SubCell"/>
</dbReference>
<dbReference type="Gene3D" id="1.10.287.110">
    <property type="entry name" value="DnaJ domain"/>
    <property type="match status" value="1"/>
</dbReference>
<dbReference type="PANTHER" id="PTHR44140">
    <property type="entry name" value="LD25575P"/>
    <property type="match status" value="1"/>
</dbReference>
<dbReference type="PANTHER" id="PTHR44140:SF2">
    <property type="entry name" value="LD25575P"/>
    <property type="match status" value="1"/>
</dbReference>
<feature type="region of interest" description="Disordered" evidence="4">
    <location>
        <begin position="100"/>
        <end position="201"/>
    </location>
</feature>
<feature type="region of interest" description="Disordered" evidence="4">
    <location>
        <begin position="1"/>
        <end position="22"/>
    </location>
</feature>
<dbReference type="InterPro" id="IPR036869">
    <property type="entry name" value="J_dom_sf"/>
</dbReference>
<feature type="compositionally biased region" description="Basic and acidic residues" evidence="4">
    <location>
        <begin position="723"/>
        <end position="734"/>
    </location>
</feature>
<keyword evidence="2" id="KW-0732">Signal</keyword>
<evidence type="ECO:0000256" key="2">
    <source>
        <dbReference type="ARBA" id="ARBA00022729"/>
    </source>
</evidence>
<organism evidence="6">
    <name type="scientific">Skeletonema marinoi</name>
    <dbReference type="NCBI Taxonomy" id="267567"/>
    <lineage>
        <taxon>Eukaryota</taxon>
        <taxon>Sar</taxon>
        <taxon>Stramenopiles</taxon>
        <taxon>Ochrophyta</taxon>
        <taxon>Bacillariophyta</taxon>
        <taxon>Coscinodiscophyceae</taxon>
        <taxon>Thalassiosirophycidae</taxon>
        <taxon>Thalassiosirales</taxon>
        <taxon>Skeletonemataceae</taxon>
        <taxon>Skeletonema</taxon>
        <taxon>Skeletonema marinoi-dohrnii complex</taxon>
    </lineage>
</organism>
<gene>
    <name evidence="6" type="ORF">SMAR0320_LOCUS9305</name>
</gene>
<feature type="compositionally biased region" description="Polar residues" evidence="4">
    <location>
        <begin position="220"/>
        <end position="252"/>
    </location>
</feature>
<dbReference type="GO" id="GO:0051787">
    <property type="term" value="F:misfolded protein binding"/>
    <property type="evidence" value="ECO:0007669"/>
    <property type="project" value="TreeGrafter"/>
</dbReference>
<dbReference type="Pfam" id="PF00226">
    <property type="entry name" value="DnaJ"/>
    <property type="match status" value="1"/>
</dbReference>
<feature type="compositionally biased region" description="Polar residues" evidence="4">
    <location>
        <begin position="41"/>
        <end position="60"/>
    </location>
</feature>
<accession>A0A7S2PG97</accession>
<dbReference type="GO" id="GO:0034975">
    <property type="term" value="P:protein folding in endoplasmic reticulum"/>
    <property type="evidence" value="ECO:0007669"/>
    <property type="project" value="TreeGrafter"/>
</dbReference>
<dbReference type="PRINTS" id="PR00625">
    <property type="entry name" value="JDOMAIN"/>
</dbReference>
<proteinExistence type="predicted"/>
<reference evidence="6" key="1">
    <citation type="submission" date="2021-01" db="EMBL/GenBank/DDBJ databases">
        <authorList>
            <person name="Corre E."/>
            <person name="Pelletier E."/>
            <person name="Niang G."/>
            <person name="Scheremetjew M."/>
            <person name="Finn R."/>
            <person name="Kale V."/>
            <person name="Holt S."/>
            <person name="Cochrane G."/>
            <person name="Meng A."/>
            <person name="Brown T."/>
            <person name="Cohen L."/>
        </authorList>
    </citation>
    <scope>NUCLEOTIDE SEQUENCE</scope>
    <source>
        <strain evidence="6">SM1012Den-03</strain>
    </source>
</reference>
<evidence type="ECO:0000259" key="5">
    <source>
        <dbReference type="PROSITE" id="PS50076"/>
    </source>
</evidence>
<evidence type="ECO:0000256" key="1">
    <source>
        <dbReference type="ARBA" id="ARBA00004240"/>
    </source>
</evidence>
<feature type="compositionally biased region" description="Basic residues" evidence="4">
    <location>
        <begin position="150"/>
        <end position="168"/>
    </location>
</feature>